<dbReference type="PIRSF" id="PIRSF004846">
    <property type="entry name" value="ModA"/>
    <property type="match status" value="1"/>
</dbReference>
<accession>A0A3G6J2M1</accession>
<dbReference type="GO" id="GO:0030973">
    <property type="term" value="F:molybdate ion binding"/>
    <property type="evidence" value="ECO:0007669"/>
    <property type="project" value="TreeGrafter"/>
</dbReference>
<evidence type="ECO:0000256" key="5">
    <source>
        <dbReference type="SAM" id="SignalP"/>
    </source>
</evidence>
<keyword evidence="8" id="KW-1185">Reference proteome</keyword>
<comment type="similarity">
    <text evidence="1">Belongs to the bacterial solute-binding protein ModA family.</text>
</comment>
<sequence length="234" mass="24418" precursor="true">MKRIMPVAAALMLLQACAQYDSLQVFGAASTRLINEDLAAAIDASLSFNNAGSSALVQQIAEGAEADVLITANEQTMKLAQSNVAAPRAVASNDMVLIVPKGNPAKISSFSSLDHALLVICDANVPCGDTTAQLAKANGVTLKPASLEQSVSDVLGKVISQEADAGVVYRTDAAAASEQVEVIEIPHAEEFKNTIMAAVVKNSSKQKAAAGVVEKLDSASFDEVWQRYGFIPSP</sequence>
<evidence type="ECO:0000259" key="6">
    <source>
        <dbReference type="SMART" id="SM00062"/>
    </source>
</evidence>
<dbReference type="Proteomes" id="UP000271587">
    <property type="component" value="Chromosome"/>
</dbReference>
<keyword evidence="2 4" id="KW-0479">Metal-binding</keyword>
<evidence type="ECO:0000313" key="8">
    <source>
        <dbReference type="Proteomes" id="UP000271587"/>
    </source>
</evidence>
<keyword evidence="3 5" id="KW-0732">Signal</keyword>
<dbReference type="NCBIfam" id="TIGR01256">
    <property type="entry name" value="modA"/>
    <property type="match status" value="1"/>
</dbReference>
<dbReference type="InterPro" id="IPR001638">
    <property type="entry name" value="Solute-binding_3/MltF_N"/>
</dbReference>
<feature type="chain" id="PRO_5038946895" evidence="5">
    <location>
        <begin position="19"/>
        <end position="234"/>
    </location>
</feature>
<feature type="signal peptide" evidence="5">
    <location>
        <begin position="1"/>
        <end position="18"/>
    </location>
</feature>
<dbReference type="OrthoDB" id="9785015at2"/>
<dbReference type="RefSeq" id="WP_123933663.1">
    <property type="nucleotide sequence ID" value="NZ_CP033897.1"/>
</dbReference>
<dbReference type="InterPro" id="IPR050682">
    <property type="entry name" value="ModA/WtpA"/>
</dbReference>
<dbReference type="Pfam" id="PF13531">
    <property type="entry name" value="SBP_bac_11"/>
    <property type="match status" value="1"/>
</dbReference>
<evidence type="ECO:0000256" key="3">
    <source>
        <dbReference type="ARBA" id="ARBA00022729"/>
    </source>
</evidence>
<dbReference type="AlphaFoldDB" id="A0A3G6J2M1"/>
<dbReference type="PROSITE" id="PS51257">
    <property type="entry name" value="PROKAR_LIPOPROTEIN"/>
    <property type="match status" value="1"/>
</dbReference>
<dbReference type="GO" id="GO:0015689">
    <property type="term" value="P:molybdate ion transport"/>
    <property type="evidence" value="ECO:0007669"/>
    <property type="project" value="InterPro"/>
</dbReference>
<evidence type="ECO:0000256" key="2">
    <source>
        <dbReference type="ARBA" id="ARBA00022723"/>
    </source>
</evidence>
<feature type="binding site" evidence="4">
    <location>
        <position position="169"/>
    </location>
    <ligand>
        <name>molybdate</name>
        <dbReference type="ChEBI" id="CHEBI:36264"/>
    </ligand>
</feature>
<feature type="binding site" evidence="4">
    <location>
        <position position="53"/>
    </location>
    <ligand>
        <name>molybdate</name>
        <dbReference type="ChEBI" id="CHEBI:36264"/>
    </ligand>
</feature>
<protein>
    <submittedName>
        <fullName evidence="7">Molybdate-binding periplasmic protein</fullName>
    </submittedName>
</protein>
<reference evidence="7 8" key="1">
    <citation type="submission" date="2018-11" db="EMBL/GenBank/DDBJ databases">
        <authorList>
            <person name="Kleinhagauer T."/>
            <person name="Glaeser S.P."/>
            <person name="Spergser J."/>
            <person name="Ruckert C."/>
            <person name="Kaempfer P."/>
            <person name="Busse H.-J."/>
        </authorList>
    </citation>
    <scope>NUCLEOTIDE SEQUENCE [LARGE SCALE GENOMIC DNA]</scope>
    <source>
        <strain evidence="7 8">W8</strain>
    </source>
</reference>
<dbReference type="GO" id="GO:0046872">
    <property type="term" value="F:metal ion binding"/>
    <property type="evidence" value="ECO:0007669"/>
    <property type="project" value="UniProtKB-KW"/>
</dbReference>
<proteinExistence type="inferred from homology"/>
<feature type="binding site" evidence="4">
    <location>
        <position position="30"/>
    </location>
    <ligand>
        <name>molybdate</name>
        <dbReference type="ChEBI" id="CHEBI:36264"/>
    </ligand>
</feature>
<evidence type="ECO:0000256" key="4">
    <source>
        <dbReference type="PIRSR" id="PIRSR004846-1"/>
    </source>
</evidence>
<dbReference type="KEGG" id="cgk:CGERO_04510"/>
<evidence type="ECO:0000313" key="7">
    <source>
        <dbReference type="EMBL" id="AZA11218.1"/>
    </source>
</evidence>
<dbReference type="PANTHER" id="PTHR30632:SF0">
    <property type="entry name" value="SULFATE-BINDING PROTEIN"/>
    <property type="match status" value="1"/>
</dbReference>
<organism evidence="7 8">
    <name type="scientific">Corynebacterium gerontici</name>
    <dbReference type="NCBI Taxonomy" id="2079234"/>
    <lineage>
        <taxon>Bacteria</taxon>
        <taxon>Bacillati</taxon>
        <taxon>Actinomycetota</taxon>
        <taxon>Actinomycetes</taxon>
        <taxon>Mycobacteriales</taxon>
        <taxon>Corynebacteriaceae</taxon>
        <taxon>Corynebacterium</taxon>
    </lineage>
</organism>
<dbReference type="SMART" id="SM00062">
    <property type="entry name" value="PBPb"/>
    <property type="match status" value="1"/>
</dbReference>
<evidence type="ECO:0000256" key="1">
    <source>
        <dbReference type="ARBA" id="ARBA00009175"/>
    </source>
</evidence>
<feature type="binding site" evidence="4">
    <location>
        <position position="151"/>
    </location>
    <ligand>
        <name>molybdate</name>
        <dbReference type="ChEBI" id="CHEBI:36264"/>
    </ligand>
</feature>
<dbReference type="SUPFAM" id="SSF53850">
    <property type="entry name" value="Periplasmic binding protein-like II"/>
    <property type="match status" value="1"/>
</dbReference>
<dbReference type="InterPro" id="IPR005950">
    <property type="entry name" value="ModA"/>
</dbReference>
<gene>
    <name evidence="7" type="primary">modA</name>
    <name evidence="7" type="ORF">CGERO_04510</name>
</gene>
<feature type="domain" description="Solute-binding protein family 3/N-terminal" evidence="6">
    <location>
        <begin position="13"/>
        <end position="232"/>
    </location>
</feature>
<keyword evidence="4" id="KW-0500">Molybdenum</keyword>
<name>A0A3G6J2M1_9CORY</name>
<dbReference type="EMBL" id="CP033897">
    <property type="protein sequence ID" value="AZA11218.1"/>
    <property type="molecule type" value="Genomic_DNA"/>
</dbReference>
<dbReference type="Gene3D" id="3.40.190.10">
    <property type="entry name" value="Periplasmic binding protein-like II"/>
    <property type="match status" value="2"/>
</dbReference>
<dbReference type="PANTHER" id="PTHR30632">
    <property type="entry name" value="MOLYBDATE-BINDING PERIPLASMIC PROTEIN"/>
    <property type="match status" value="1"/>
</dbReference>